<dbReference type="SUPFAM" id="SSF53474">
    <property type="entry name" value="alpha/beta-Hydrolases"/>
    <property type="match status" value="1"/>
</dbReference>
<evidence type="ECO:0000256" key="1">
    <source>
        <dbReference type="ARBA" id="ARBA00022801"/>
    </source>
</evidence>
<dbReference type="Gene3D" id="3.40.50.1820">
    <property type="entry name" value="alpha/beta hydrolase"/>
    <property type="match status" value="1"/>
</dbReference>
<evidence type="ECO:0000313" key="3">
    <source>
        <dbReference type="EMBL" id="GAA3955199.1"/>
    </source>
</evidence>
<protein>
    <submittedName>
        <fullName evidence="3">Alpha/beta hydrolase</fullName>
    </submittedName>
</protein>
<comment type="caution">
    <text evidence="3">The sequence shown here is derived from an EMBL/GenBank/DDBJ whole genome shotgun (WGS) entry which is preliminary data.</text>
</comment>
<dbReference type="PANTHER" id="PTHR48081:SF8">
    <property type="entry name" value="ALPHA_BETA HYDROLASE FOLD-3 DOMAIN-CONTAINING PROTEIN-RELATED"/>
    <property type="match status" value="1"/>
</dbReference>
<proteinExistence type="predicted"/>
<dbReference type="Pfam" id="PF07859">
    <property type="entry name" value="Abhydrolase_3"/>
    <property type="match status" value="1"/>
</dbReference>
<dbReference type="InterPro" id="IPR050300">
    <property type="entry name" value="GDXG_lipolytic_enzyme"/>
</dbReference>
<accession>A0ABP7NVT6</accession>
<dbReference type="GO" id="GO:0016787">
    <property type="term" value="F:hydrolase activity"/>
    <property type="evidence" value="ECO:0007669"/>
    <property type="project" value="UniProtKB-KW"/>
</dbReference>
<name>A0ABP7NVT6_9ACTN</name>
<dbReference type="Proteomes" id="UP001418444">
    <property type="component" value="Unassembled WGS sequence"/>
</dbReference>
<dbReference type="PANTHER" id="PTHR48081">
    <property type="entry name" value="AB HYDROLASE SUPERFAMILY PROTEIN C4A8.06C"/>
    <property type="match status" value="1"/>
</dbReference>
<evidence type="ECO:0000313" key="4">
    <source>
        <dbReference type="Proteomes" id="UP001418444"/>
    </source>
</evidence>
<reference evidence="4" key="1">
    <citation type="journal article" date="2019" name="Int. J. Syst. Evol. Microbiol.">
        <title>The Global Catalogue of Microorganisms (GCM) 10K type strain sequencing project: providing services to taxonomists for standard genome sequencing and annotation.</title>
        <authorList>
            <consortium name="The Broad Institute Genomics Platform"/>
            <consortium name="The Broad Institute Genome Sequencing Center for Infectious Disease"/>
            <person name="Wu L."/>
            <person name="Ma J."/>
        </authorList>
    </citation>
    <scope>NUCLEOTIDE SEQUENCE [LARGE SCALE GENOMIC DNA]</scope>
    <source>
        <strain evidence="4">JCM 16923</strain>
    </source>
</reference>
<gene>
    <name evidence="3" type="ORF">GCM10022231_12190</name>
</gene>
<dbReference type="EMBL" id="BAAAZW010000003">
    <property type="protein sequence ID" value="GAA3955199.1"/>
    <property type="molecule type" value="Genomic_DNA"/>
</dbReference>
<dbReference type="InterPro" id="IPR013094">
    <property type="entry name" value="AB_hydrolase_3"/>
</dbReference>
<evidence type="ECO:0000259" key="2">
    <source>
        <dbReference type="Pfam" id="PF07859"/>
    </source>
</evidence>
<organism evidence="3 4">
    <name type="scientific">Gordonia caeni</name>
    <dbReference type="NCBI Taxonomy" id="1007097"/>
    <lineage>
        <taxon>Bacteria</taxon>
        <taxon>Bacillati</taxon>
        <taxon>Actinomycetota</taxon>
        <taxon>Actinomycetes</taxon>
        <taxon>Mycobacteriales</taxon>
        <taxon>Gordoniaceae</taxon>
        <taxon>Gordonia</taxon>
    </lineage>
</organism>
<feature type="domain" description="Alpha/beta hydrolase fold-3" evidence="2">
    <location>
        <begin position="75"/>
        <end position="282"/>
    </location>
</feature>
<dbReference type="InterPro" id="IPR029058">
    <property type="entry name" value="AB_hydrolase_fold"/>
</dbReference>
<keyword evidence="4" id="KW-1185">Reference proteome</keyword>
<dbReference type="RefSeq" id="WP_344781693.1">
    <property type="nucleotide sequence ID" value="NZ_BAAAZW010000003.1"/>
</dbReference>
<keyword evidence="1 3" id="KW-0378">Hydrolase</keyword>
<sequence length="316" mass="33886">MRTGALNPELRRAYRFMPAPPIARRWQRGLLRRATGLLPGPRTPAAMTYRRVDLRPGVAAHVYAPAGAEAKRGALLWIHGGGMVIGTAAQDHRRCFGVARALGIVVVSADYRLAPEHPYPAPLDDCHAVWSWMLAAADECGIDPARTAVGGQSAGGGLAAGLVQRLHDEGGLQPVAQWLFCPMLDDRTAADRTLDRARHAVWNNRANRVGWTGYLGAEPGGEAPEYAAPARRTDLAGLPPAWIGAGDAELFFDEDRRYARALAAAGVPTEFDVVPGGPHAFESFAAGAPVSREYRARAQRWLGDRLTAAGPDASPR</sequence>